<evidence type="ECO:0000313" key="14">
    <source>
        <dbReference type="EMBL" id="KAJ2903867.1"/>
    </source>
</evidence>
<dbReference type="SUPFAM" id="SSF48264">
    <property type="entry name" value="Cytochrome P450"/>
    <property type="match status" value="1"/>
</dbReference>
<dbReference type="PRINTS" id="PR00385">
    <property type="entry name" value="P450"/>
</dbReference>
<dbReference type="CDD" id="cd11061">
    <property type="entry name" value="CYP67-like"/>
    <property type="match status" value="1"/>
</dbReference>
<evidence type="ECO:0000256" key="13">
    <source>
        <dbReference type="SAM" id="Phobius"/>
    </source>
</evidence>
<protein>
    <submittedName>
        <fullName evidence="14">L-ornithine-N5-monooxygenase</fullName>
    </submittedName>
</protein>
<dbReference type="InterPro" id="IPR050121">
    <property type="entry name" value="Cytochrome_P450_monoxygenase"/>
</dbReference>
<accession>A0AAD5RTN6</accession>
<keyword evidence="7 13" id="KW-1133">Transmembrane helix</keyword>
<evidence type="ECO:0000256" key="5">
    <source>
        <dbReference type="ARBA" id="ARBA00022692"/>
    </source>
</evidence>
<evidence type="ECO:0000256" key="2">
    <source>
        <dbReference type="ARBA" id="ARBA00004370"/>
    </source>
</evidence>
<evidence type="ECO:0000256" key="1">
    <source>
        <dbReference type="ARBA" id="ARBA00001971"/>
    </source>
</evidence>
<evidence type="ECO:0000256" key="6">
    <source>
        <dbReference type="ARBA" id="ARBA00022723"/>
    </source>
</evidence>
<keyword evidence="11 13" id="KW-0472">Membrane</keyword>
<feature type="binding site" description="axial binding residue" evidence="12">
    <location>
        <position position="514"/>
    </location>
    <ligand>
        <name>heme</name>
        <dbReference type="ChEBI" id="CHEBI:30413"/>
    </ligand>
    <ligandPart>
        <name>Fe</name>
        <dbReference type="ChEBI" id="CHEBI:18248"/>
    </ligandPart>
</feature>
<organism evidence="14 15">
    <name type="scientific">Zalerion maritima</name>
    <dbReference type="NCBI Taxonomy" id="339359"/>
    <lineage>
        <taxon>Eukaryota</taxon>
        <taxon>Fungi</taxon>
        <taxon>Dikarya</taxon>
        <taxon>Ascomycota</taxon>
        <taxon>Pezizomycotina</taxon>
        <taxon>Sordariomycetes</taxon>
        <taxon>Lulworthiomycetidae</taxon>
        <taxon>Lulworthiales</taxon>
        <taxon>Lulworthiaceae</taxon>
        <taxon>Zalerion</taxon>
    </lineage>
</organism>
<keyword evidence="5 13" id="KW-0812">Transmembrane</keyword>
<dbReference type="GO" id="GO:0004497">
    <property type="term" value="F:monooxygenase activity"/>
    <property type="evidence" value="ECO:0007669"/>
    <property type="project" value="UniProtKB-KW"/>
</dbReference>
<dbReference type="EMBL" id="JAKWBI020000069">
    <property type="protein sequence ID" value="KAJ2903867.1"/>
    <property type="molecule type" value="Genomic_DNA"/>
</dbReference>
<dbReference type="GO" id="GO:0016020">
    <property type="term" value="C:membrane"/>
    <property type="evidence" value="ECO:0007669"/>
    <property type="project" value="UniProtKB-SubCell"/>
</dbReference>
<comment type="subcellular location">
    <subcellularLocation>
        <location evidence="2">Membrane</location>
    </subcellularLocation>
</comment>
<feature type="transmembrane region" description="Helical" evidence="13">
    <location>
        <begin position="6"/>
        <end position="21"/>
    </location>
</feature>
<feature type="transmembrane region" description="Helical" evidence="13">
    <location>
        <begin position="33"/>
        <end position="53"/>
    </location>
</feature>
<dbReference type="GO" id="GO:0020037">
    <property type="term" value="F:heme binding"/>
    <property type="evidence" value="ECO:0007669"/>
    <property type="project" value="InterPro"/>
</dbReference>
<dbReference type="Pfam" id="PF00067">
    <property type="entry name" value="p450"/>
    <property type="match status" value="1"/>
</dbReference>
<sequence>MQASASAFPFLAGILSHIFYFRRGEHHLYIRTYYKLFFLTILAIALGIFFAPPESQAMFAEGPSAFFYYLLGIYVSLLTYRLTPLHPLSSFPGPVGYKLSSLHLSSQLIKDATAFRRVQALHQQYGDFVRMGPNDLSITHPEGVEKLYGPGSRCSKGAWYDLNHPRRSLQSTRDHAAHAQMRRVWSKAFSDKSLRELEVRINGYRRKLLSLISSAADGSVESPSSSIRSVDMGLGSGHVMDVTKLFNMYSFDVMGDMAFGKSFRMLDLPEQHWVMDAMTNGALKPHGWMLPMWLFLTLTAMPKLNEEWWKFINYCNAMVDERVRELQGVVKEGKMEKEEKAEKDIMAWLLKPLEARDITERDMLQLYADSKLIMAAGSDTTTTTLTVLIYELLRNPDELAKLREELSPFYVDGQVDYAKIQKLNRLNGAINEVLRLFPPVPTAIHRVTPPEGITVGHKYIPGGMDVWCSQYAIGRSEHLYPHATSFIPERWYSKPELVVDQKAFSPFSGGAYSCIGKNLALQNIRNTLSGVIMNYDFSINDEGERDMNMFEGGIIDHFTIGLPRLRVQFSNRKEV</sequence>
<dbReference type="PANTHER" id="PTHR24305">
    <property type="entry name" value="CYTOCHROME P450"/>
    <property type="match status" value="1"/>
</dbReference>
<proteinExistence type="inferred from homology"/>
<dbReference type="Proteomes" id="UP001201980">
    <property type="component" value="Unassembled WGS sequence"/>
</dbReference>
<comment type="cofactor">
    <cofactor evidence="1 12">
        <name>heme</name>
        <dbReference type="ChEBI" id="CHEBI:30413"/>
    </cofactor>
</comment>
<reference evidence="14" key="1">
    <citation type="submission" date="2022-07" db="EMBL/GenBank/DDBJ databases">
        <title>Draft genome sequence of Zalerion maritima ATCC 34329, a (micro)plastics degrading marine fungus.</title>
        <authorList>
            <person name="Paco A."/>
            <person name="Goncalves M.F.M."/>
            <person name="Rocha-Santos T.A.P."/>
            <person name="Alves A."/>
        </authorList>
    </citation>
    <scope>NUCLEOTIDE SEQUENCE</scope>
    <source>
        <strain evidence="14">ATCC 34329</strain>
    </source>
</reference>
<keyword evidence="9 12" id="KW-0408">Iron</keyword>
<name>A0AAD5RTN6_9PEZI</name>
<dbReference type="GO" id="GO:0016705">
    <property type="term" value="F:oxidoreductase activity, acting on paired donors, with incorporation or reduction of molecular oxygen"/>
    <property type="evidence" value="ECO:0007669"/>
    <property type="project" value="InterPro"/>
</dbReference>
<evidence type="ECO:0000256" key="7">
    <source>
        <dbReference type="ARBA" id="ARBA00022989"/>
    </source>
</evidence>
<keyword evidence="10" id="KW-0503">Monooxygenase</keyword>
<dbReference type="AlphaFoldDB" id="A0AAD5RTN6"/>
<dbReference type="GO" id="GO:0005506">
    <property type="term" value="F:iron ion binding"/>
    <property type="evidence" value="ECO:0007669"/>
    <property type="project" value="InterPro"/>
</dbReference>
<keyword evidence="6 12" id="KW-0479">Metal-binding</keyword>
<comment type="caution">
    <text evidence="14">The sequence shown here is derived from an EMBL/GenBank/DDBJ whole genome shotgun (WGS) entry which is preliminary data.</text>
</comment>
<keyword evidence="8" id="KW-0560">Oxidoreductase</keyword>
<keyword evidence="4 12" id="KW-0349">Heme</keyword>
<keyword evidence="15" id="KW-1185">Reference proteome</keyword>
<evidence type="ECO:0000256" key="8">
    <source>
        <dbReference type="ARBA" id="ARBA00023002"/>
    </source>
</evidence>
<dbReference type="InterPro" id="IPR001128">
    <property type="entry name" value="Cyt_P450"/>
</dbReference>
<dbReference type="Gene3D" id="1.10.630.10">
    <property type="entry name" value="Cytochrome P450"/>
    <property type="match status" value="1"/>
</dbReference>
<dbReference type="InterPro" id="IPR002401">
    <property type="entry name" value="Cyt_P450_E_grp-I"/>
</dbReference>
<evidence type="ECO:0000256" key="3">
    <source>
        <dbReference type="ARBA" id="ARBA00010617"/>
    </source>
</evidence>
<evidence type="ECO:0000256" key="4">
    <source>
        <dbReference type="ARBA" id="ARBA00022617"/>
    </source>
</evidence>
<evidence type="ECO:0000256" key="12">
    <source>
        <dbReference type="PIRSR" id="PIRSR602401-1"/>
    </source>
</evidence>
<dbReference type="InterPro" id="IPR036396">
    <property type="entry name" value="Cyt_P450_sf"/>
</dbReference>
<gene>
    <name evidence="14" type="ORF">MKZ38_009250</name>
</gene>
<dbReference type="GO" id="GO:1902181">
    <property type="term" value="P:verruculogen biosynthetic process"/>
    <property type="evidence" value="ECO:0007669"/>
    <property type="project" value="UniProtKB-ARBA"/>
</dbReference>
<evidence type="ECO:0000256" key="9">
    <source>
        <dbReference type="ARBA" id="ARBA00023004"/>
    </source>
</evidence>
<evidence type="ECO:0000313" key="15">
    <source>
        <dbReference type="Proteomes" id="UP001201980"/>
    </source>
</evidence>
<dbReference type="PANTHER" id="PTHR24305:SF112">
    <property type="entry name" value="L-ORNITHINE-N5-MONOOXYGENASE (EUROFUNG)"/>
    <property type="match status" value="1"/>
</dbReference>
<evidence type="ECO:0000256" key="10">
    <source>
        <dbReference type="ARBA" id="ARBA00023033"/>
    </source>
</evidence>
<dbReference type="FunFam" id="1.10.630.10:FF:000063">
    <property type="entry name" value="Cytochrome P450 monooxygenase"/>
    <property type="match status" value="1"/>
</dbReference>
<dbReference type="PRINTS" id="PR00463">
    <property type="entry name" value="EP450I"/>
</dbReference>
<comment type="similarity">
    <text evidence="3">Belongs to the cytochrome P450 family.</text>
</comment>
<evidence type="ECO:0000256" key="11">
    <source>
        <dbReference type="ARBA" id="ARBA00023136"/>
    </source>
</evidence>